<sequence length="290" mass="32714">MRNLLEFLAKYNHWFVFLILEVVSMVLLFQYNSYQGSAWFSSANAVTGKLYEWDANVETFFSLTKVNQELTQRNAYLEQEVQKLSDSLVSVTKDSSIYHRDQFALLRNYRLIPAKVVANSVDKPGNLMTIDKGSADGIHKDMGVISGTGVVGIVYLVAEHYAIVIPVLNTKSNISCMIQNRGYFGYLRWKGGVSDLAYLEEVPRHAHFKLGDYVVTSGYSAVFPPGVRVGRILHVFNSADGLSYRVQLRLSTDFARLRDVCVIDDTAMKERLEIMRAAQDSIETNGDNNQ</sequence>
<dbReference type="InterPro" id="IPR042177">
    <property type="entry name" value="Cell/Rod_1"/>
</dbReference>
<evidence type="ECO:0000313" key="7">
    <source>
        <dbReference type="EMBL" id="MCW4156934.1"/>
    </source>
</evidence>
<dbReference type="Gene3D" id="2.40.10.340">
    <property type="entry name" value="Rod shape-determining protein MreC, domain 1"/>
    <property type="match status" value="1"/>
</dbReference>
<comment type="similarity">
    <text evidence="1">Belongs to the MreC family.</text>
</comment>
<gene>
    <name evidence="7" type="primary">mreC</name>
    <name evidence="7" type="ORF">ONT23_15695</name>
</gene>
<evidence type="ECO:0000313" key="8">
    <source>
        <dbReference type="Proteomes" id="UP001209168"/>
    </source>
</evidence>
<accession>A0AAW5UVT6</accession>
<dbReference type="EMBL" id="JAPDVH010000001">
    <property type="protein sequence ID" value="MCW4156934.1"/>
    <property type="molecule type" value="Genomic_DNA"/>
</dbReference>
<dbReference type="InterPro" id="IPR007221">
    <property type="entry name" value="MreC"/>
</dbReference>
<evidence type="ECO:0000256" key="5">
    <source>
        <dbReference type="SAM" id="Phobius"/>
    </source>
</evidence>
<dbReference type="PANTHER" id="PTHR34138:SF1">
    <property type="entry name" value="CELL SHAPE-DETERMINING PROTEIN MREC"/>
    <property type="match status" value="1"/>
</dbReference>
<proteinExistence type="inferred from homology"/>
<comment type="caution">
    <text evidence="7">The sequence shown here is derived from an EMBL/GenBank/DDBJ whole genome shotgun (WGS) entry which is preliminary data.</text>
</comment>
<organism evidence="7 8">
    <name type="scientific">Segatella copri</name>
    <dbReference type="NCBI Taxonomy" id="165179"/>
    <lineage>
        <taxon>Bacteria</taxon>
        <taxon>Pseudomonadati</taxon>
        <taxon>Bacteroidota</taxon>
        <taxon>Bacteroidia</taxon>
        <taxon>Bacteroidales</taxon>
        <taxon>Prevotellaceae</taxon>
        <taxon>Segatella</taxon>
    </lineage>
</organism>
<dbReference type="Pfam" id="PF04085">
    <property type="entry name" value="MreC"/>
    <property type="match status" value="1"/>
</dbReference>
<evidence type="ECO:0000256" key="3">
    <source>
        <dbReference type="ARBA" id="ARBA00022960"/>
    </source>
</evidence>
<dbReference type="RefSeq" id="WP_264902497.1">
    <property type="nucleotide sequence ID" value="NZ_CATKVU010000006.1"/>
</dbReference>
<dbReference type="AlphaFoldDB" id="A0AAW5UVT6"/>
<dbReference type="NCBIfam" id="NF010532">
    <property type="entry name" value="PRK13922.9-3"/>
    <property type="match status" value="1"/>
</dbReference>
<evidence type="ECO:0000259" key="6">
    <source>
        <dbReference type="Pfam" id="PF04085"/>
    </source>
</evidence>
<name>A0AAW5UVT6_9BACT</name>
<dbReference type="Proteomes" id="UP001209168">
    <property type="component" value="Unassembled WGS sequence"/>
</dbReference>
<keyword evidence="5" id="KW-1133">Transmembrane helix</keyword>
<dbReference type="Gene3D" id="2.40.10.350">
    <property type="entry name" value="Rod shape-determining protein MreC, domain 2"/>
    <property type="match status" value="1"/>
</dbReference>
<evidence type="ECO:0000256" key="4">
    <source>
        <dbReference type="ARBA" id="ARBA00032089"/>
    </source>
</evidence>
<keyword evidence="5" id="KW-0812">Transmembrane</keyword>
<evidence type="ECO:0000256" key="1">
    <source>
        <dbReference type="ARBA" id="ARBA00009369"/>
    </source>
</evidence>
<keyword evidence="3" id="KW-0133">Cell shape</keyword>
<dbReference type="GO" id="GO:0005886">
    <property type="term" value="C:plasma membrane"/>
    <property type="evidence" value="ECO:0007669"/>
    <property type="project" value="TreeGrafter"/>
</dbReference>
<feature type="transmembrane region" description="Helical" evidence="5">
    <location>
        <begin position="12"/>
        <end position="31"/>
    </location>
</feature>
<dbReference type="PANTHER" id="PTHR34138">
    <property type="entry name" value="CELL SHAPE-DETERMINING PROTEIN MREC"/>
    <property type="match status" value="1"/>
</dbReference>
<protein>
    <recommendedName>
        <fullName evidence="2">Cell shape-determining protein MreC</fullName>
    </recommendedName>
    <alternativeName>
        <fullName evidence="4">Cell shape protein MreC</fullName>
    </alternativeName>
</protein>
<keyword evidence="5" id="KW-0472">Membrane</keyword>
<dbReference type="InterPro" id="IPR042175">
    <property type="entry name" value="Cell/Rod_MreC_2"/>
</dbReference>
<dbReference type="InterPro" id="IPR055342">
    <property type="entry name" value="MreC_beta-barrel_core"/>
</dbReference>
<feature type="domain" description="Rod shape-determining protein MreC beta-barrel core" evidence="6">
    <location>
        <begin position="116"/>
        <end position="263"/>
    </location>
</feature>
<reference evidence="7" key="1">
    <citation type="submission" date="2022-11" db="EMBL/GenBank/DDBJ databases">
        <title>Genomic repertoires linked with pathogenic potency of arthritogenic Prevotella copri isolated from the gut of rheumatoid arthritis patients.</title>
        <authorList>
            <person name="Nii T."/>
            <person name="Maeda Y."/>
            <person name="Motooka D."/>
            <person name="Naito M."/>
            <person name="Matsumoto Y."/>
            <person name="Ogawa T."/>
            <person name="Oguro-Igashira E."/>
            <person name="Kishikawa T."/>
            <person name="Yamashita M."/>
            <person name="Koizumi S."/>
            <person name="Kurakawa T."/>
            <person name="Okumura R."/>
            <person name="Kayama H."/>
            <person name="Murakami M."/>
            <person name="Sakaguchi T."/>
            <person name="Das B."/>
            <person name="Nakamura S."/>
            <person name="Okada Y."/>
            <person name="Kumanogoh A."/>
            <person name="Takeda K."/>
        </authorList>
    </citation>
    <scope>NUCLEOTIDE SEQUENCE</scope>
    <source>
        <strain evidence="7">H012_8</strain>
    </source>
</reference>
<evidence type="ECO:0000256" key="2">
    <source>
        <dbReference type="ARBA" id="ARBA00013855"/>
    </source>
</evidence>
<dbReference type="GO" id="GO:0008360">
    <property type="term" value="P:regulation of cell shape"/>
    <property type="evidence" value="ECO:0007669"/>
    <property type="project" value="UniProtKB-KW"/>
</dbReference>